<accession>A0ABP6R2P6</accession>
<name>A0ABP6R2P6_9ACTN</name>
<evidence type="ECO:0000313" key="2">
    <source>
        <dbReference type="EMBL" id="GAA3273252.1"/>
    </source>
</evidence>
<feature type="region of interest" description="Disordered" evidence="1">
    <location>
        <begin position="26"/>
        <end position="49"/>
    </location>
</feature>
<organism evidence="2 3">
    <name type="scientific">Streptomyces labedae</name>
    <dbReference type="NCBI Taxonomy" id="285569"/>
    <lineage>
        <taxon>Bacteria</taxon>
        <taxon>Bacillati</taxon>
        <taxon>Actinomycetota</taxon>
        <taxon>Actinomycetes</taxon>
        <taxon>Kitasatosporales</taxon>
        <taxon>Streptomycetaceae</taxon>
        <taxon>Streptomyces</taxon>
    </lineage>
</organism>
<sequence>MWPAWAAWPASGARVLSGDRTQAPAENLLASEPPTKPVYGGIAEGGTDTTELAVPTDARGRARSAPLQAGTDKERTCTVRAEAGGASTVFTVKVLHRDRRGR</sequence>
<proteinExistence type="predicted"/>
<protein>
    <submittedName>
        <fullName evidence="2">Uncharacterized protein</fullName>
    </submittedName>
</protein>
<comment type="caution">
    <text evidence="2">The sequence shown here is derived from an EMBL/GenBank/DDBJ whole genome shotgun (WGS) entry which is preliminary data.</text>
</comment>
<dbReference type="RefSeq" id="WP_244790942.1">
    <property type="nucleotide sequence ID" value="NZ_BAAAUW010000030.1"/>
</dbReference>
<keyword evidence="3" id="KW-1185">Reference proteome</keyword>
<gene>
    <name evidence="2" type="ORF">GCM10010469_52150</name>
</gene>
<dbReference type="Proteomes" id="UP001500728">
    <property type="component" value="Unassembled WGS sequence"/>
</dbReference>
<reference evidence="3" key="1">
    <citation type="journal article" date="2019" name="Int. J. Syst. Evol. Microbiol.">
        <title>The Global Catalogue of Microorganisms (GCM) 10K type strain sequencing project: providing services to taxonomists for standard genome sequencing and annotation.</title>
        <authorList>
            <consortium name="The Broad Institute Genomics Platform"/>
            <consortium name="The Broad Institute Genome Sequencing Center for Infectious Disease"/>
            <person name="Wu L."/>
            <person name="Ma J."/>
        </authorList>
    </citation>
    <scope>NUCLEOTIDE SEQUENCE [LARGE SCALE GENOMIC DNA]</scope>
    <source>
        <strain evidence="3">JCM 9381</strain>
    </source>
</reference>
<evidence type="ECO:0000256" key="1">
    <source>
        <dbReference type="SAM" id="MobiDB-lite"/>
    </source>
</evidence>
<dbReference type="EMBL" id="BAAAUW010000030">
    <property type="protein sequence ID" value="GAA3273252.1"/>
    <property type="molecule type" value="Genomic_DNA"/>
</dbReference>
<evidence type="ECO:0000313" key="3">
    <source>
        <dbReference type="Proteomes" id="UP001500728"/>
    </source>
</evidence>